<dbReference type="GO" id="GO:0003729">
    <property type="term" value="F:mRNA binding"/>
    <property type="evidence" value="ECO:0007669"/>
    <property type="project" value="TreeGrafter"/>
</dbReference>
<evidence type="ECO:0000256" key="2">
    <source>
        <dbReference type="ARBA" id="ARBA00008778"/>
    </source>
</evidence>
<gene>
    <name evidence="6" type="ORF">HII12_004956</name>
</gene>
<dbReference type="GO" id="GO:0000932">
    <property type="term" value="C:P-body"/>
    <property type="evidence" value="ECO:0007669"/>
    <property type="project" value="TreeGrafter"/>
</dbReference>
<dbReference type="GO" id="GO:0006397">
    <property type="term" value="P:mRNA processing"/>
    <property type="evidence" value="ECO:0007669"/>
    <property type="project" value="UniProtKB-KW"/>
</dbReference>
<protein>
    <recommendedName>
        <fullName evidence="8">mRNA-decapping enzyme subunit 1</fullName>
    </recommendedName>
</protein>
<dbReference type="InterPro" id="IPR010334">
    <property type="entry name" value="Dcp1"/>
</dbReference>
<evidence type="ECO:0000313" key="7">
    <source>
        <dbReference type="Proteomes" id="UP000568158"/>
    </source>
</evidence>
<dbReference type="PANTHER" id="PTHR16290">
    <property type="entry name" value="TRANSCRIPTION FACTOR SMIF DECAPPING ENZYME DCP1"/>
    <property type="match status" value="1"/>
</dbReference>
<dbReference type="Proteomes" id="UP000568158">
    <property type="component" value="Unassembled WGS sequence"/>
</dbReference>
<dbReference type="EMBL" id="JABCYN010000048">
    <property type="protein sequence ID" value="KAF6006610.1"/>
    <property type="molecule type" value="Genomic_DNA"/>
</dbReference>
<name>A0A8H6EQH6_DEKBR</name>
<comment type="similarity">
    <text evidence="2">Belongs to the DCP1 family.</text>
</comment>
<evidence type="ECO:0000256" key="5">
    <source>
        <dbReference type="SAM" id="MobiDB-lite"/>
    </source>
</evidence>
<feature type="region of interest" description="Disordered" evidence="5">
    <location>
        <begin position="1"/>
        <end position="31"/>
    </location>
</feature>
<dbReference type="InterPro" id="IPR011993">
    <property type="entry name" value="PH-like_dom_sf"/>
</dbReference>
<accession>A0A8H6EQH6</accession>
<dbReference type="SUPFAM" id="SSF50729">
    <property type="entry name" value="PH domain-like"/>
    <property type="match status" value="1"/>
</dbReference>
<evidence type="ECO:0000256" key="3">
    <source>
        <dbReference type="ARBA" id="ARBA00022490"/>
    </source>
</evidence>
<dbReference type="GO" id="GO:0031087">
    <property type="term" value="P:deadenylation-independent decapping of nuclear-transcribed mRNA"/>
    <property type="evidence" value="ECO:0007669"/>
    <property type="project" value="TreeGrafter"/>
</dbReference>
<dbReference type="PANTHER" id="PTHR16290:SF0">
    <property type="entry name" value="DECAPPING PROTEIN 1, ISOFORM A"/>
    <property type="match status" value="1"/>
</dbReference>
<dbReference type="GO" id="GO:0008047">
    <property type="term" value="F:enzyme activator activity"/>
    <property type="evidence" value="ECO:0007669"/>
    <property type="project" value="InterPro"/>
</dbReference>
<evidence type="ECO:0000256" key="1">
    <source>
        <dbReference type="ARBA" id="ARBA00004496"/>
    </source>
</evidence>
<evidence type="ECO:0000313" key="6">
    <source>
        <dbReference type="EMBL" id="KAF6006610.1"/>
    </source>
</evidence>
<organism evidence="6 7">
    <name type="scientific">Dekkera bruxellensis</name>
    <name type="common">Brettanomyces custersii</name>
    <dbReference type="NCBI Taxonomy" id="5007"/>
    <lineage>
        <taxon>Eukaryota</taxon>
        <taxon>Fungi</taxon>
        <taxon>Dikarya</taxon>
        <taxon>Ascomycota</taxon>
        <taxon>Saccharomycotina</taxon>
        <taxon>Pichiomycetes</taxon>
        <taxon>Pichiales</taxon>
        <taxon>Pichiaceae</taxon>
        <taxon>Brettanomyces</taxon>
    </lineage>
</organism>
<comment type="subcellular location">
    <subcellularLocation>
        <location evidence="1">Cytoplasm</location>
    </subcellularLocation>
</comment>
<reference evidence="6 7" key="1">
    <citation type="journal article" date="2020" name="Appl. Microbiol. Biotechnol.">
        <title>Targeted gene deletion in Brettanomyces bruxellensis with an expression-free CRISPR-Cas9 system.</title>
        <authorList>
            <person name="Varela C."/>
            <person name="Bartel C."/>
            <person name="Onetto C."/>
            <person name="Borneman A."/>
        </authorList>
    </citation>
    <scope>NUCLEOTIDE SEQUENCE [LARGE SCALE GENOMIC DNA]</scope>
    <source>
        <strain evidence="6 7">AWRI1613</strain>
    </source>
</reference>
<proteinExistence type="inferred from homology"/>
<sequence length="189" mass="21866">MTKNTSSGDVAVNVQSNNNKNETENTDSSSDQQSVQAFDIFKKALTYNVIAKYDPTIDQLIHLSPYCVIYQFDGTDWNKLDYQGPIAFYSRKVSEIKEGAKFSIQDVMERDIYQYGLILLNRAKPENFTIGLLARKYLADIDLDRAIAVEKKEELVILNDFKGDTFGIWLFDEKDREYLYKFLSYCIEN</sequence>
<dbReference type="Gene3D" id="2.30.29.30">
    <property type="entry name" value="Pleckstrin-homology domain (PH domain)/Phosphotyrosine-binding domain (PTB)"/>
    <property type="match status" value="1"/>
</dbReference>
<comment type="caution">
    <text evidence="6">The sequence shown here is derived from an EMBL/GenBank/DDBJ whole genome shotgun (WGS) entry which is preliminary data.</text>
</comment>
<dbReference type="Pfam" id="PF06058">
    <property type="entry name" value="DCP1"/>
    <property type="match status" value="1"/>
</dbReference>
<dbReference type="CDD" id="cd13182">
    <property type="entry name" value="EVH1-like_Dcp1"/>
    <property type="match status" value="1"/>
</dbReference>
<dbReference type="AlphaFoldDB" id="A0A8H6EQH6"/>
<dbReference type="GO" id="GO:0000290">
    <property type="term" value="P:deadenylation-dependent decapping of nuclear-transcribed mRNA"/>
    <property type="evidence" value="ECO:0007669"/>
    <property type="project" value="InterPro"/>
</dbReference>
<evidence type="ECO:0008006" key="8">
    <source>
        <dbReference type="Google" id="ProtNLM"/>
    </source>
</evidence>
<keyword evidence="4" id="KW-0507">mRNA processing</keyword>
<keyword evidence="3" id="KW-0963">Cytoplasm</keyword>
<evidence type="ECO:0000256" key="4">
    <source>
        <dbReference type="ARBA" id="ARBA00022664"/>
    </source>
</evidence>